<dbReference type="GO" id="GO:0006260">
    <property type="term" value="P:DNA replication"/>
    <property type="evidence" value="ECO:0007669"/>
    <property type="project" value="UniProtKB-UniRule"/>
</dbReference>
<evidence type="ECO:0000256" key="2">
    <source>
        <dbReference type="ARBA" id="ARBA00008016"/>
    </source>
</evidence>
<dbReference type="GO" id="GO:0000731">
    <property type="term" value="P:DNA synthesis involved in DNA repair"/>
    <property type="evidence" value="ECO:0007669"/>
    <property type="project" value="TreeGrafter"/>
</dbReference>
<dbReference type="InterPro" id="IPR018078">
    <property type="entry name" value="DNA-binding_RecF_CS"/>
</dbReference>
<comment type="similarity">
    <text evidence="2 9">Belongs to the RecF family.</text>
</comment>
<organism evidence="11 12">
    <name type="scientific">Rheinheimera pacifica</name>
    <dbReference type="NCBI Taxonomy" id="173990"/>
    <lineage>
        <taxon>Bacteria</taxon>
        <taxon>Pseudomonadati</taxon>
        <taxon>Pseudomonadota</taxon>
        <taxon>Gammaproteobacteria</taxon>
        <taxon>Chromatiales</taxon>
        <taxon>Chromatiaceae</taxon>
        <taxon>Rheinheimera</taxon>
    </lineage>
</organism>
<comment type="subcellular location">
    <subcellularLocation>
        <location evidence="1 9">Cytoplasm</location>
    </subcellularLocation>
</comment>
<dbReference type="OrthoDB" id="9803889at2"/>
<evidence type="ECO:0000259" key="10">
    <source>
        <dbReference type="Pfam" id="PF02463"/>
    </source>
</evidence>
<dbReference type="GO" id="GO:0005737">
    <property type="term" value="C:cytoplasm"/>
    <property type="evidence" value="ECO:0007669"/>
    <property type="project" value="UniProtKB-SubCell"/>
</dbReference>
<proteinExistence type="inferred from homology"/>
<dbReference type="InterPro" id="IPR003395">
    <property type="entry name" value="RecF/RecN/SMC_N"/>
</dbReference>
<dbReference type="InterPro" id="IPR001238">
    <property type="entry name" value="DNA-binding_RecF"/>
</dbReference>
<keyword evidence="8 9" id="KW-0238">DNA-binding</keyword>
<keyword evidence="9" id="KW-0234">DNA repair</keyword>
<dbReference type="GO" id="GO:0003697">
    <property type="term" value="F:single-stranded DNA binding"/>
    <property type="evidence" value="ECO:0007669"/>
    <property type="project" value="UniProtKB-UniRule"/>
</dbReference>
<dbReference type="Pfam" id="PF02463">
    <property type="entry name" value="SMC_N"/>
    <property type="match status" value="1"/>
</dbReference>
<dbReference type="GO" id="GO:0006302">
    <property type="term" value="P:double-strand break repair"/>
    <property type="evidence" value="ECO:0007669"/>
    <property type="project" value="TreeGrafter"/>
</dbReference>
<keyword evidence="12" id="KW-1185">Reference proteome</keyword>
<dbReference type="GO" id="GO:0009432">
    <property type="term" value="P:SOS response"/>
    <property type="evidence" value="ECO:0007669"/>
    <property type="project" value="UniProtKB-UniRule"/>
</dbReference>
<dbReference type="Gene3D" id="3.40.50.300">
    <property type="entry name" value="P-loop containing nucleotide triphosphate hydrolases"/>
    <property type="match status" value="1"/>
</dbReference>
<dbReference type="EMBL" id="FNXF01000002">
    <property type="protein sequence ID" value="SEH68462.1"/>
    <property type="molecule type" value="Genomic_DNA"/>
</dbReference>
<name>A0A1H6K584_9GAMM</name>
<dbReference type="PROSITE" id="PS00617">
    <property type="entry name" value="RECF_1"/>
    <property type="match status" value="1"/>
</dbReference>
<sequence>MSLLSVSASQFRNLTAVSLSAHAQFNLIIGMNGSGKTSLLEAIYYLAHGRSFRTSRPQRLVQHDTDAFVIHAKVSAQQQVHSLGLQRDKQGDLVLRLNGANVHRLAEFASLLPVQLITPDSFRLFFGGPKERRQFFDMGLFHVEPAFFDSWLRFNKVLKQRNALLKTSRQYDSQFEFWDQQFVLLAFELQQLRQHYVSQLEAAFRQLTNGDELMQQLSFQLQQGWPEKIAQPAELLQLLQQSFSQDSRMGFTQYGPQKADLKIKKDQWAAEEVLSRGQLKVLLFALKIAQNNVIRDNGQKQPLLLIDDLASELDQESTRQIFSYLRDINSQVFITAINAEQVSPFITADQLAMFHVEHGQLTARTDDDGRTT</sequence>
<protein>
    <recommendedName>
        <fullName evidence="3 9">DNA replication and repair protein RecF</fullName>
    </recommendedName>
</protein>
<keyword evidence="7 9" id="KW-0067">ATP-binding</keyword>
<dbReference type="Proteomes" id="UP000199371">
    <property type="component" value="Unassembled WGS sequence"/>
</dbReference>
<evidence type="ECO:0000256" key="9">
    <source>
        <dbReference type="HAMAP-Rule" id="MF_00365"/>
    </source>
</evidence>
<keyword evidence="9" id="KW-0227">DNA damage</keyword>
<evidence type="ECO:0000256" key="6">
    <source>
        <dbReference type="ARBA" id="ARBA00022741"/>
    </source>
</evidence>
<keyword evidence="5 9" id="KW-0235">DNA replication</keyword>
<comment type="function">
    <text evidence="9">The RecF protein is involved in DNA metabolism; it is required for DNA replication and normal SOS inducibility. RecF binds preferentially to single-stranded, linear DNA. It also seems to bind ATP.</text>
</comment>
<dbReference type="PANTHER" id="PTHR32182:SF0">
    <property type="entry name" value="DNA REPLICATION AND REPAIR PROTEIN RECF"/>
    <property type="match status" value="1"/>
</dbReference>
<reference evidence="12" key="1">
    <citation type="submission" date="2016-10" db="EMBL/GenBank/DDBJ databases">
        <authorList>
            <person name="Varghese N."/>
            <person name="Submissions S."/>
        </authorList>
    </citation>
    <scope>NUCLEOTIDE SEQUENCE [LARGE SCALE GENOMIC DNA]</scope>
    <source>
        <strain evidence="12">DSM 17616</strain>
    </source>
</reference>
<dbReference type="HAMAP" id="MF_00365">
    <property type="entry name" value="RecF"/>
    <property type="match status" value="1"/>
</dbReference>
<gene>
    <name evidence="9" type="primary">recF</name>
    <name evidence="11" type="ORF">SAMN05660691_00893</name>
</gene>
<dbReference type="RefSeq" id="WP_092790620.1">
    <property type="nucleotide sequence ID" value="NZ_FNXF01000002.1"/>
</dbReference>
<feature type="binding site" evidence="9">
    <location>
        <begin position="30"/>
        <end position="37"/>
    </location>
    <ligand>
        <name>ATP</name>
        <dbReference type="ChEBI" id="CHEBI:30616"/>
    </ligand>
</feature>
<evidence type="ECO:0000256" key="4">
    <source>
        <dbReference type="ARBA" id="ARBA00022490"/>
    </source>
</evidence>
<dbReference type="Gene3D" id="1.20.1050.90">
    <property type="entry name" value="RecF/RecN/SMC, N-terminal domain"/>
    <property type="match status" value="1"/>
</dbReference>
<evidence type="ECO:0000313" key="11">
    <source>
        <dbReference type="EMBL" id="SEH68462.1"/>
    </source>
</evidence>
<dbReference type="PANTHER" id="PTHR32182">
    <property type="entry name" value="DNA REPLICATION AND REPAIR PROTEIN RECF"/>
    <property type="match status" value="1"/>
</dbReference>
<evidence type="ECO:0000256" key="8">
    <source>
        <dbReference type="ARBA" id="ARBA00023125"/>
    </source>
</evidence>
<dbReference type="AlphaFoldDB" id="A0A1H6K584"/>
<dbReference type="NCBIfam" id="TIGR00611">
    <property type="entry name" value="recf"/>
    <property type="match status" value="1"/>
</dbReference>
<dbReference type="InterPro" id="IPR027417">
    <property type="entry name" value="P-loop_NTPase"/>
</dbReference>
<dbReference type="GO" id="GO:0005524">
    <property type="term" value="F:ATP binding"/>
    <property type="evidence" value="ECO:0007669"/>
    <property type="project" value="UniProtKB-UniRule"/>
</dbReference>
<feature type="domain" description="RecF/RecN/SMC N-terminal" evidence="10">
    <location>
        <begin position="5"/>
        <end position="355"/>
    </location>
</feature>
<evidence type="ECO:0000256" key="5">
    <source>
        <dbReference type="ARBA" id="ARBA00022705"/>
    </source>
</evidence>
<evidence type="ECO:0000313" key="12">
    <source>
        <dbReference type="Proteomes" id="UP000199371"/>
    </source>
</evidence>
<evidence type="ECO:0000256" key="1">
    <source>
        <dbReference type="ARBA" id="ARBA00004496"/>
    </source>
</evidence>
<keyword evidence="6 9" id="KW-0547">Nucleotide-binding</keyword>
<evidence type="ECO:0000256" key="3">
    <source>
        <dbReference type="ARBA" id="ARBA00020170"/>
    </source>
</evidence>
<evidence type="ECO:0000256" key="7">
    <source>
        <dbReference type="ARBA" id="ARBA00022840"/>
    </source>
</evidence>
<keyword evidence="4 9" id="KW-0963">Cytoplasm</keyword>
<dbReference type="SUPFAM" id="SSF52540">
    <property type="entry name" value="P-loop containing nucleoside triphosphate hydrolases"/>
    <property type="match status" value="1"/>
</dbReference>
<dbReference type="InterPro" id="IPR042174">
    <property type="entry name" value="RecF_2"/>
</dbReference>
<keyword evidence="9" id="KW-0742">SOS response</keyword>
<accession>A0A1H6K584</accession>
<dbReference type="STRING" id="173990.SAMN05660691_00893"/>